<dbReference type="Gene3D" id="3.30.70.980">
    <property type="match status" value="2"/>
</dbReference>
<protein>
    <recommendedName>
        <fullName evidence="6">Probable transcriptional regulatory protein DI628_06140</fullName>
    </recommendedName>
</protein>
<dbReference type="InterPro" id="IPR029072">
    <property type="entry name" value="YebC-like"/>
</dbReference>
<dbReference type="GO" id="GO:0003677">
    <property type="term" value="F:DNA binding"/>
    <property type="evidence" value="ECO:0007669"/>
    <property type="project" value="UniProtKB-UniRule"/>
</dbReference>
<dbReference type="Pfam" id="PF01709">
    <property type="entry name" value="Transcrip_reg"/>
    <property type="match status" value="1"/>
</dbReference>
<evidence type="ECO:0000259" key="7">
    <source>
        <dbReference type="Pfam" id="PF01709"/>
    </source>
</evidence>
<dbReference type="Pfam" id="PF20772">
    <property type="entry name" value="TACO1_YebC_N"/>
    <property type="match status" value="1"/>
</dbReference>
<comment type="caution">
    <text evidence="9">The sequence shown here is derived from an EMBL/GenBank/DDBJ whole genome shotgun (WGS) entry which is preliminary data.</text>
</comment>
<keyword evidence="2 6" id="KW-0963">Cytoplasm</keyword>
<reference evidence="9 10" key="1">
    <citation type="journal article" date="2017" name="Nat. Commun.">
        <title>In situ click chemistry generation of cyclooxygenase-2 inhibitors.</title>
        <authorList>
            <person name="Bhardwaj A."/>
            <person name="Kaur J."/>
            <person name="Wuest M."/>
            <person name="Wuest F."/>
        </authorList>
    </citation>
    <scope>NUCLEOTIDE SEQUENCE [LARGE SCALE GENOMIC DNA]</scope>
    <source>
        <strain evidence="9">S2_018_000_R2_106</strain>
    </source>
</reference>
<evidence type="ECO:0000259" key="8">
    <source>
        <dbReference type="Pfam" id="PF20772"/>
    </source>
</evidence>
<keyword evidence="3 6" id="KW-0805">Transcription regulation</keyword>
<evidence type="ECO:0000256" key="4">
    <source>
        <dbReference type="ARBA" id="ARBA00023125"/>
    </source>
</evidence>
<evidence type="ECO:0000313" key="9">
    <source>
        <dbReference type="EMBL" id="TKW60480.1"/>
    </source>
</evidence>
<dbReference type="AlphaFoldDB" id="A0A6N4RBP0"/>
<comment type="similarity">
    <text evidence="1 6">Belongs to the TACO1 family.</text>
</comment>
<comment type="subcellular location">
    <subcellularLocation>
        <location evidence="6">Cytoplasm</location>
    </subcellularLocation>
</comment>
<dbReference type="InterPro" id="IPR017856">
    <property type="entry name" value="Integrase-like_N"/>
</dbReference>
<dbReference type="NCBIfam" id="NF001030">
    <property type="entry name" value="PRK00110.1"/>
    <property type="match status" value="1"/>
</dbReference>
<evidence type="ECO:0000256" key="2">
    <source>
        <dbReference type="ARBA" id="ARBA00022490"/>
    </source>
</evidence>
<gene>
    <name evidence="9" type="ORF">DI628_06140</name>
</gene>
<dbReference type="Proteomes" id="UP000320948">
    <property type="component" value="Unassembled WGS sequence"/>
</dbReference>
<dbReference type="FunFam" id="1.10.10.200:FF:000002">
    <property type="entry name" value="Probable transcriptional regulatory protein CLM62_37755"/>
    <property type="match status" value="1"/>
</dbReference>
<evidence type="ECO:0000256" key="5">
    <source>
        <dbReference type="ARBA" id="ARBA00023163"/>
    </source>
</evidence>
<dbReference type="SUPFAM" id="SSF75625">
    <property type="entry name" value="YebC-like"/>
    <property type="match status" value="1"/>
</dbReference>
<dbReference type="NCBIfam" id="NF009044">
    <property type="entry name" value="PRK12378.1"/>
    <property type="match status" value="1"/>
</dbReference>
<name>A0A6N4RBP0_BLAVI</name>
<keyword evidence="5 6" id="KW-0804">Transcription</keyword>
<feature type="domain" description="TACO1/YebC-like N-terminal" evidence="8">
    <location>
        <begin position="5"/>
        <end position="76"/>
    </location>
</feature>
<evidence type="ECO:0000256" key="6">
    <source>
        <dbReference type="HAMAP-Rule" id="MF_00693"/>
    </source>
</evidence>
<accession>A0A6N4RBP0</accession>
<dbReference type="NCBIfam" id="TIGR01033">
    <property type="entry name" value="YebC/PmpR family DNA-binding transcriptional regulator"/>
    <property type="match status" value="1"/>
</dbReference>
<feature type="domain" description="TACO1/YebC-like second and third" evidence="7">
    <location>
        <begin position="82"/>
        <end position="238"/>
    </location>
</feature>
<dbReference type="GO" id="GO:0005829">
    <property type="term" value="C:cytosol"/>
    <property type="evidence" value="ECO:0007669"/>
    <property type="project" value="TreeGrafter"/>
</dbReference>
<dbReference type="GO" id="GO:0006355">
    <property type="term" value="P:regulation of DNA-templated transcription"/>
    <property type="evidence" value="ECO:0007669"/>
    <property type="project" value="UniProtKB-UniRule"/>
</dbReference>
<keyword evidence="4 6" id="KW-0238">DNA-binding</keyword>
<evidence type="ECO:0000256" key="3">
    <source>
        <dbReference type="ARBA" id="ARBA00023015"/>
    </source>
</evidence>
<dbReference type="EMBL" id="VAFM01000002">
    <property type="protein sequence ID" value="TKW60480.1"/>
    <property type="molecule type" value="Genomic_DNA"/>
</dbReference>
<dbReference type="InterPro" id="IPR026564">
    <property type="entry name" value="Transcrip_reg_TACO1-like_dom3"/>
</dbReference>
<sequence length="248" mass="26891">MAGHSKFKNIQHRKAAQDKKKAKIYTKYIRDIMTAARSGGGDITSNPTLRTLVDKARKENMTNEVVTRAIKRGTGEIAGADYIERTYEGYGPGGVAVFVTTLTDNPTRTITNVRTAFSKNGGNVGTDGSVAWMFKQVGQITYPARVANVDQMLEAGIMAGAEDVESDEMEHIITTSVGGFGTVRDTLAEDFGEAENAELAYIPTQMQAVTSLETAQTVMKMVDILENDDDVQSVVTNMDVSEHIAAQL</sequence>
<dbReference type="Gene3D" id="1.10.10.200">
    <property type="match status" value="1"/>
</dbReference>
<proteinExistence type="inferred from homology"/>
<dbReference type="InterPro" id="IPR049083">
    <property type="entry name" value="TACO1_YebC_N"/>
</dbReference>
<evidence type="ECO:0000256" key="1">
    <source>
        <dbReference type="ARBA" id="ARBA00008724"/>
    </source>
</evidence>
<organism evidence="9 10">
    <name type="scientific">Blastochloris viridis</name>
    <name type="common">Rhodopseudomonas viridis</name>
    <dbReference type="NCBI Taxonomy" id="1079"/>
    <lineage>
        <taxon>Bacteria</taxon>
        <taxon>Pseudomonadati</taxon>
        <taxon>Pseudomonadota</taxon>
        <taxon>Alphaproteobacteria</taxon>
        <taxon>Hyphomicrobiales</taxon>
        <taxon>Blastochloridaceae</taxon>
        <taxon>Blastochloris</taxon>
    </lineage>
</organism>
<dbReference type="InterPro" id="IPR048300">
    <property type="entry name" value="TACO1_YebC-like_2nd/3rd_dom"/>
</dbReference>
<dbReference type="InterPro" id="IPR002876">
    <property type="entry name" value="Transcrip_reg_TACO1-like"/>
</dbReference>
<dbReference type="PANTHER" id="PTHR12532:SF6">
    <property type="entry name" value="TRANSCRIPTIONAL REGULATORY PROTEIN YEBC-RELATED"/>
    <property type="match status" value="1"/>
</dbReference>
<dbReference type="HAMAP" id="MF_00693">
    <property type="entry name" value="Transcrip_reg_TACO1"/>
    <property type="match status" value="1"/>
</dbReference>
<evidence type="ECO:0000313" key="10">
    <source>
        <dbReference type="Proteomes" id="UP000320948"/>
    </source>
</evidence>
<dbReference type="PANTHER" id="PTHR12532">
    <property type="entry name" value="TRANSLATIONAL ACTIVATOR OF CYTOCHROME C OXIDASE 1"/>
    <property type="match status" value="1"/>
</dbReference>